<gene>
    <name evidence="10" type="primary">ypdA</name>
    <name evidence="10" type="ORF">HMPREF0556_10505</name>
</gene>
<accession>D7UVU4</accession>
<comment type="caution">
    <text evidence="10">The sequence shown here is derived from an EMBL/GenBank/DDBJ whole genome shotgun (WGS) entry which is preliminary data.</text>
</comment>
<keyword evidence="11" id="KW-1185">Reference proteome</keyword>
<feature type="transmembrane region" description="Helical" evidence="8">
    <location>
        <begin position="179"/>
        <end position="202"/>
    </location>
</feature>
<keyword evidence="7 8" id="KW-0472">Membrane</keyword>
<feature type="transmembrane region" description="Helical" evidence="8">
    <location>
        <begin position="27"/>
        <end position="47"/>
    </location>
</feature>
<evidence type="ECO:0000256" key="3">
    <source>
        <dbReference type="ARBA" id="ARBA00022475"/>
    </source>
</evidence>
<dbReference type="EMBL" id="ACCR02000003">
    <property type="protein sequence ID" value="EFI83952.1"/>
    <property type="molecule type" value="Genomic_DNA"/>
</dbReference>
<dbReference type="eggNOG" id="COG4209">
    <property type="taxonomic scope" value="Bacteria"/>
</dbReference>
<evidence type="ECO:0000256" key="7">
    <source>
        <dbReference type="ARBA" id="ARBA00023136"/>
    </source>
</evidence>
<comment type="subcellular location">
    <subcellularLocation>
        <location evidence="1 8">Cell membrane</location>
        <topology evidence="1 8">Multi-pass membrane protein</topology>
    </subcellularLocation>
</comment>
<evidence type="ECO:0000256" key="6">
    <source>
        <dbReference type="ARBA" id="ARBA00023016"/>
    </source>
</evidence>
<keyword evidence="4 8" id="KW-0812">Transmembrane</keyword>
<comment type="similarity">
    <text evidence="8">Belongs to the binding-protein-dependent transport system permease family.</text>
</comment>
<feature type="domain" description="ABC transmembrane type-1" evidence="9">
    <location>
        <begin position="92"/>
        <end position="309"/>
    </location>
</feature>
<name>D7UVU4_LISGR</name>
<dbReference type="InterPro" id="IPR050809">
    <property type="entry name" value="UgpAE/MalFG_permease"/>
</dbReference>
<dbReference type="STRING" id="525367.HMPREF0556_10505"/>
<feature type="transmembrane region" description="Helical" evidence="8">
    <location>
        <begin position="231"/>
        <end position="250"/>
    </location>
</feature>
<keyword evidence="6" id="KW-0346">Stress response</keyword>
<dbReference type="HOGENOM" id="CLU_016047_0_1_9"/>
<dbReference type="Proteomes" id="UP000010119">
    <property type="component" value="Unassembled WGS sequence"/>
</dbReference>
<dbReference type="InterPro" id="IPR000515">
    <property type="entry name" value="MetI-like"/>
</dbReference>
<dbReference type="CDD" id="cd06261">
    <property type="entry name" value="TM_PBP2"/>
    <property type="match status" value="1"/>
</dbReference>
<evidence type="ECO:0000256" key="2">
    <source>
        <dbReference type="ARBA" id="ARBA00022448"/>
    </source>
</evidence>
<dbReference type="Pfam" id="PF00528">
    <property type="entry name" value="BPD_transp_1"/>
    <property type="match status" value="1"/>
</dbReference>
<proteinExistence type="inferred from homology"/>
<dbReference type="GO" id="GO:0005886">
    <property type="term" value="C:plasma membrane"/>
    <property type="evidence" value="ECO:0007669"/>
    <property type="project" value="UniProtKB-SubCell"/>
</dbReference>
<reference evidence="10" key="1">
    <citation type="submission" date="2010-06" db="EMBL/GenBank/DDBJ databases">
        <authorList>
            <person name="Muzny D."/>
            <person name="Qin X."/>
            <person name="Buhay C."/>
            <person name="Dugan-Rocha S."/>
            <person name="Ding Y."/>
            <person name="Chen G."/>
            <person name="Hawes A."/>
            <person name="Holder M."/>
            <person name="Jhangiani S."/>
            <person name="Johnson A."/>
            <person name="Khan Z."/>
            <person name="Li Z."/>
            <person name="Liu W."/>
            <person name="Liu X."/>
            <person name="Perez L."/>
            <person name="Shen H."/>
            <person name="Wang Q."/>
            <person name="Watt J."/>
            <person name="Xi L."/>
            <person name="Xin Y."/>
            <person name="Zhou J."/>
            <person name="Deng J."/>
            <person name="Jiang H."/>
            <person name="Liu Y."/>
            <person name="Qu J."/>
            <person name="Song X.-Z."/>
            <person name="Zhang L."/>
            <person name="Villasana D."/>
            <person name="Johnson A."/>
            <person name="Liu J."/>
            <person name="Liyanage D."/>
            <person name="Lorensuhewa L."/>
            <person name="Robinson T."/>
            <person name="Song A."/>
            <person name="Song B.-B."/>
            <person name="Dinh H."/>
            <person name="Thornton R."/>
            <person name="Coyle M."/>
            <person name="Francisco L."/>
            <person name="Jackson L."/>
            <person name="Javaid M."/>
            <person name="Korchina V."/>
            <person name="Kovar C."/>
            <person name="Mata R."/>
            <person name="Mathew T."/>
            <person name="Ngo R."/>
            <person name="Nguyen L."/>
            <person name="Nguyen N."/>
            <person name="Okwuonu G."/>
            <person name="Ongeri F."/>
            <person name="Pham C."/>
            <person name="Simmons D."/>
            <person name="Wilczek-Boney K."/>
            <person name="Hale W."/>
            <person name="Jakkamsetti A."/>
            <person name="Pham P."/>
            <person name="Ruth R."/>
            <person name="San Lucas F."/>
            <person name="Warren J."/>
            <person name="Zhang J."/>
            <person name="Zhao Z."/>
            <person name="Zhou C."/>
            <person name="Zhu D."/>
            <person name="Lee S."/>
            <person name="Bess C."/>
            <person name="Blankenburg K."/>
            <person name="Forbes L."/>
            <person name="Fu Q."/>
            <person name="Gubbala S."/>
            <person name="Hirani K."/>
            <person name="Jayaseelan J.C."/>
            <person name="Lara F."/>
            <person name="Munidasa M."/>
            <person name="Palculict T."/>
            <person name="Patil S."/>
            <person name="Pu L.-L."/>
            <person name="Saada N."/>
            <person name="Tang L."/>
            <person name="Weissenberger G."/>
            <person name="Zhu Y."/>
            <person name="Hemphill L."/>
            <person name="Shang Y."/>
            <person name="Youmans B."/>
            <person name="Ayvaz T."/>
            <person name="Ross M."/>
            <person name="Santibanez J."/>
            <person name="Aqrawi P."/>
            <person name="Gross S."/>
            <person name="Joshi V."/>
            <person name="Fowler G."/>
            <person name="Nazareth L."/>
            <person name="Reid J."/>
            <person name="Worley K."/>
            <person name="Petrosino J."/>
            <person name="Highlander S."/>
            <person name="Gibbs R."/>
        </authorList>
    </citation>
    <scope>NUCLEOTIDE SEQUENCE [LARGE SCALE GENOMIC DNA]</scope>
    <source>
        <strain evidence="10">DSM 20601</strain>
    </source>
</reference>
<feature type="transmembrane region" description="Helical" evidence="8">
    <location>
        <begin position="96"/>
        <end position="116"/>
    </location>
</feature>
<keyword evidence="2 8" id="KW-0813">Transport</keyword>
<feature type="transmembrane region" description="Helical" evidence="8">
    <location>
        <begin position="128"/>
        <end position="152"/>
    </location>
</feature>
<sequence>MEIMKGQQGSEGQKMKKWAREFMRNKAFLAMCLPGVVWLIIFFYIPVFGNVVAFKNFHYAAGGFLQSLKESPWVGLDNFKFLFSSDNAYLITRNTILYNLGFIVIGLIGAVFLAIVMSELRSKLTVKVFQTSMLLPYFLSWVVISYFVYAFLSPDKGLLNSIITSHGGESISWYNEPKYWPLIILFMGIWKGIGYNSIIYFATVMGIDPTYYEAAQIDGASKWQQIKNVTIPQLIPLMSVLTILAVGNIFRADFGLFYQIPHNSGALTEVTSVLDTYIYNGLTSTGDIGMAAAAGLYQSLVGFALVVITNLIVRRFDKESALF</sequence>
<organism evidence="10 11">
    <name type="scientific">Listeria grayi DSM 20601</name>
    <dbReference type="NCBI Taxonomy" id="525367"/>
    <lineage>
        <taxon>Bacteria</taxon>
        <taxon>Bacillati</taxon>
        <taxon>Bacillota</taxon>
        <taxon>Bacilli</taxon>
        <taxon>Bacillales</taxon>
        <taxon>Listeriaceae</taxon>
        <taxon>Listeria</taxon>
    </lineage>
</organism>
<dbReference type="Gene3D" id="1.10.3720.10">
    <property type="entry name" value="MetI-like"/>
    <property type="match status" value="1"/>
</dbReference>
<evidence type="ECO:0000256" key="1">
    <source>
        <dbReference type="ARBA" id="ARBA00004651"/>
    </source>
</evidence>
<dbReference type="PANTHER" id="PTHR43227">
    <property type="entry name" value="BLL4140 PROTEIN"/>
    <property type="match status" value="1"/>
</dbReference>
<evidence type="ECO:0000256" key="5">
    <source>
        <dbReference type="ARBA" id="ARBA00022989"/>
    </source>
</evidence>
<keyword evidence="5 8" id="KW-1133">Transmembrane helix</keyword>
<evidence type="ECO:0000256" key="4">
    <source>
        <dbReference type="ARBA" id="ARBA00022692"/>
    </source>
</evidence>
<keyword evidence="3" id="KW-1003">Cell membrane</keyword>
<dbReference type="InterPro" id="IPR035906">
    <property type="entry name" value="MetI-like_sf"/>
</dbReference>
<evidence type="ECO:0000259" key="9">
    <source>
        <dbReference type="PROSITE" id="PS50928"/>
    </source>
</evidence>
<dbReference type="SUPFAM" id="SSF161098">
    <property type="entry name" value="MetI-like"/>
    <property type="match status" value="1"/>
</dbReference>
<evidence type="ECO:0000256" key="8">
    <source>
        <dbReference type="RuleBase" id="RU363032"/>
    </source>
</evidence>
<dbReference type="GO" id="GO:0055085">
    <property type="term" value="P:transmembrane transport"/>
    <property type="evidence" value="ECO:0007669"/>
    <property type="project" value="InterPro"/>
</dbReference>
<dbReference type="PROSITE" id="PS50928">
    <property type="entry name" value="ABC_TM1"/>
    <property type="match status" value="1"/>
</dbReference>
<dbReference type="PANTHER" id="PTHR43227:SF11">
    <property type="entry name" value="BLL4140 PROTEIN"/>
    <property type="match status" value="1"/>
</dbReference>
<evidence type="ECO:0000313" key="10">
    <source>
        <dbReference type="EMBL" id="EFI83952.1"/>
    </source>
</evidence>
<feature type="transmembrane region" description="Helical" evidence="8">
    <location>
        <begin position="288"/>
        <end position="313"/>
    </location>
</feature>
<dbReference type="AlphaFoldDB" id="D7UVU4"/>
<protein>
    <submittedName>
        <fullName evidence="10">ABC transporter, permease protein</fullName>
    </submittedName>
</protein>
<evidence type="ECO:0000313" key="11">
    <source>
        <dbReference type="Proteomes" id="UP000010119"/>
    </source>
</evidence>